<comment type="cofactor">
    <cofactor evidence="1">
        <name>L-ascorbate</name>
        <dbReference type="ChEBI" id="CHEBI:38290"/>
    </cofactor>
</comment>
<organism evidence="8 9">
    <name type="scientific">Dinothrombium tinctorium</name>
    <dbReference type="NCBI Taxonomy" id="1965070"/>
    <lineage>
        <taxon>Eukaryota</taxon>
        <taxon>Metazoa</taxon>
        <taxon>Ecdysozoa</taxon>
        <taxon>Arthropoda</taxon>
        <taxon>Chelicerata</taxon>
        <taxon>Arachnida</taxon>
        <taxon>Acari</taxon>
        <taxon>Acariformes</taxon>
        <taxon>Trombidiformes</taxon>
        <taxon>Prostigmata</taxon>
        <taxon>Anystina</taxon>
        <taxon>Parasitengona</taxon>
        <taxon>Trombidioidea</taxon>
        <taxon>Trombidiidae</taxon>
        <taxon>Dinothrombium</taxon>
    </lineage>
</organism>
<dbReference type="GO" id="GO:0031418">
    <property type="term" value="F:L-ascorbic acid binding"/>
    <property type="evidence" value="ECO:0007669"/>
    <property type="project" value="UniProtKB-KW"/>
</dbReference>
<dbReference type="GO" id="GO:0004656">
    <property type="term" value="F:procollagen-proline 4-dioxygenase activity"/>
    <property type="evidence" value="ECO:0007669"/>
    <property type="project" value="TreeGrafter"/>
</dbReference>
<dbReference type="EMBL" id="NCKU01010899">
    <property type="protein sequence ID" value="RWS00625.1"/>
    <property type="molecule type" value="Genomic_DNA"/>
</dbReference>
<dbReference type="PROSITE" id="PS51471">
    <property type="entry name" value="FE2OG_OXY"/>
    <property type="match status" value="1"/>
</dbReference>
<evidence type="ECO:0000313" key="8">
    <source>
        <dbReference type="EMBL" id="RWS00625.1"/>
    </source>
</evidence>
<evidence type="ECO:0000256" key="6">
    <source>
        <dbReference type="ARBA" id="ARBA00023004"/>
    </source>
</evidence>
<evidence type="ECO:0000259" key="7">
    <source>
        <dbReference type="PROSITE" id="PS51471"/>
    </source>
</evidence>
<evidence type="ECO:0000256" key="2">
    <source>
        <dbReference type="ARBA" id="ARBA00022723"/>
    </source>
</evidence>
<proteinExistence type="predicted"/>
<dbReference type="SMART" id="SM00702">
    <property type="entry name" value="P4Hc"/>
    <property type="match status" value="1"/>
</dbReference>
<dbReference type="Pfam" id="PF13640">
    <property type="entry name" value="2OG-FeII_Oxy_3"/>
    <property type="match status" value="1"/>
</dbReference>
<keyword evidence="2" id="KW-0479">Metal-binding</keyword>
<dbReference type="AlphaFoldDB" id="A0A443QC85"/>
<keyword evidence="4" id="KW-0223">Dioxygenase</keyword>
<keyword evidence="6" id="KW-0408">Iron</keyword>
<dbReference type="GO" id="GO:0005506">
    <property type="term" value="F:iron ion binding"/>
    <property type="evidence" value="ECO:0007669"/>
    <property type="project" value="InterPro"/>
</dbReference>
<reference evidence="8 9" key="1">
    <citation type="journal article" date="2018" name="Gigascience">
        <title>Genomes of trombidid mites reveal novel predicted allergens and laterally-transferred genes associated with secondary metabolism.</title>
        <authorList>
            <person name="Dong X."/>
            <person name="Chaisiri K."/>
            <person name="Xia D."/>
            <person name="Armstrong S.D."/>
            <person name="Fang Y."/>
            <person name="Donnelly M.J."/>
            <person name="Kadowaki T."/>
            <person name="McGarry J.W."/>
            <person name="Darby A.C."/>
            <person name="Makepeace B.L."/>
        </authorList>
    </citation>
    <scope>NUCLEOTIDE SEQUENCE [LARGE SCALE GENOMIC DNA]</scope>
    <source>
        <strain evidence="8">UoL-WK</strain>
    </source>
</reference>
<evidence type="ECO:0000256" key="1">
    <source>
        <dbReference type="ARBA" id="ARBA00001961"/>
    </source>
</evidence>
<evidence type="ECO:0000313" key="9">
    <source>
        <dbReference type="Proteomes" id="UP000285301"/>
    </source>
</evidence>
<dbReference type="OrthoDB" id="420380at2759"/>
<feature type="domain" description="Fe2OG dioxygenase" evidence="7">
    <location>
        <begin position="95"/>
        <end position="213"/>
    </location>
</feature>
<evidence type="ECO:0000256" key="4">
    <source>
        <dbReference type="ARBA" id="ARBA00022964"/>
    </source>
</evidence>
<dbReference type="InterPro" id="IPR044862">
    <property type="entry name" value="Pro_4_hyd_alph_FE2OG_OXY"/>
</dbReference>
<dbReference type="InterPro" id="IPR006620">
    <property type="entry name" value="Pro_4_hyd_alph"/>
</dbReference>
<dbReference type="InterPro" id="IPR005123">
    <property type="entry name" value="Oxoglu/Fe-dep_dioxygenase_dom"/>
</dbReference>
<dbReference type="STRING" id="1965070.A0A443QC85"/>
<gene>
    <name evidence="8" type="ORF">B4U79_00695</name>
</gene>
<dbReference type="Proteomes" id="UP000285301">
    <property type="component" value="Unassembled WGS sequence"/>
</dbReference>
<keyword evidence="3" id="KW-0847">Vitamin C</keyword>
<feature type="non-terminal residue" evidence="8">
    <location>
        <position position="1"/>
    </location>
</feature>
<accession>A0A443QC85</accession>
<sequence>DLSHPSLKLDPLKVEEIYKKPDVFMFHDFVTDKESAQVIEFAKPKLRRDEVESNKTFLVRTSDGFFCNQTFDVRKRIYKRIEAATGLTTDENPQESEPMQIINYLPMTYYTPHFDYLPEEEASETDPRKHKFNNRIATVMIYLNNVESGGNTVFPLLNVAIEAKKNAAVFWHNLWLNGTGIVGTLHGGCPVVFGEKWSDEYAFECLFVLFIVLNKWIHAYGQMFHRKCSTNRFE</sequence>
<dbReference type="PANTHER" id="PTHR10869:SF244">
    <property type="entry name" value="PROLYL 4-HYDROXYLASE SUBUNIT ALPHA-2"/>
    <property type="match status" value="1"/>
</dbReference>
<dbReference type="PANTHER" id="PTHR10869">
    <property type="entry name" value="PROLYL 4-HYDROXYLASE ALPHA SUBUNIT"/>
    <property type="match status" value="1"/>
</dbReference>
<dbReference type="InterPro" id="IPR045054">
    <property type="entry name" value="P4HA-like"/>
</dbReference>
<comment type="caution">
    <text evidence="8">The sequence shown here is derived from an EMBL/GenBank/DDBJ whole genome shotgun (WGS) entry which is preliminary data.</text>
</comment>
<dbReference type="Gene3D" id="2.60.120.620">
    <property type="entry name" value="q2cbj1_9rhob like domain"/>
    <property type="match status" value="1"/>
</dbReference>
<evidence type="ECO:0000256" key="3">
    <source>
        <dbReference type="ARBA" id="ARBA00022896"/>
    </source>
</evidence>
<name>A0A443QC85_9ACAR</name>
<keyword evidence="5" id="KW-0560">Oxidoreductase</keyword>
<keyword evidence="9" id="KW-1185">Reference proteome</keyword>
<evidence type="ECO:0000256" key="5">
    <source>
        <dbReference type="ARBA" id="ARBA00023002"/>
    </source>
</evidence>
<protein>
    <submittedName>
        <fullName evidence="8">Vacuolar protein sorting-associated protein 33A-like protein</fullName>
    </submittedName>
</protein>
<dbReference type="GO" id="GO:0005783">
    <property type="term" value="C:endoplasmic reticulum"/>
    <property type="evidence" value="ECO:0007669"/>
    <property type="project" value="TreeGrafter"/>
</dbReference>